<dbReference type="RefSeq" id="WP_150337669.1">
    <property type="nucleotide sequence ID" value="NZ_JAERIX010000024.1"/>
</dbReference>
<proteinExistence type="predicted"/>
<reference evidence="2 3" key="1">
    <citation type="submission" date="2019-09" db="EMBL/GenBank/DDBJ databases">
        <title>Draft genome sequence of various Type strains from the CCUG.</title>
        <authorList>
            <person name="Pineiro-Iglesias B."/>
            <person name="Tunovic T."/>
            <person name="Unosson C."/>
            <person name="Inganas E."/>
            <person name="Ohlen M."/>
            <person name="Cardew S."/>
            <person name="Jensie-Markopoulos S."/>
            <person name="Salva-Serra F."/>
            <person name="Jaen-Luchoro D."/>
            <person name="Karlsson R."/>
            <person name="Svensson-Stadler L."/>
            <person name="Chun J."/>
            <person name="Moore E."/>
        </authorList>
    </citation>
    <scope>NUCLEOTIDE SEQUENCE [LARGE SCALE GENOMIC DNA]</scope>
    <source>
        <strain evidence="2 3">CCUG 32756T</strain>
    </source>
</reference>
<dbReference type="EMBL" id="VXKE01000021">
    <property type="protein sequence ID" value="KAA8707646.1"/>
    <property type="molecule type" value="Genomic_DNA"/>
</dbReference>
<dbReference type="Proteomes" id="UP000323707">
    <property type="component" value="Unassembled WGS sequence"/>
</dbReference>
<sequence>MKNARCGLAMKVDSRISHSDSKIVELESGFSKETSANAERYPLFCKPRAEISLERLSHKRGAGIADSSPQAESPRGYFLPI</sequence>
<accession>A0A5M9QIF7</accession>
<dbReference type="AlphaFoldDB" id="A0A5M9QIF7"/>
<feature type="region of interest" description="Disordered" evidence="1">
    <location>
        <begin position="61"/>
        <end position="81"/>
    </location>
</feature>
<name>A0A5M9QIF7_9HELI</name>
<comment type="caution">
    <text evidence="2">The sequence shown here is derived from an EMBL/GenBank/DDBJ whole genome shotgun (WGS) entry which is preliminary data.</text>
</comment>
<evidence type="ECO:0000313" key="3">
    <source>
        <dbReference type="Proteomes" id="UP000323707"/>
    </source>
</evidence>
<evidence type="ECO:0000313" key="2">
    <source>
        <dbReference type="EMBL" id="KAA8707646.1"/>
    </source>
</evidence>
<gene>
    <name evidence="2" type="ORF">F4V45_07155</name>
</gene>
<protein>
    <submittedName>
        <fullName evidence="2">Uncharacterized protein</fullName>
    </submittedName>
</protein>
<organism evidence="2 3">
    <name type="scientific">Helicobacter canis</name>
    <dbReference type="NCBI Taxonomy" id="29419"/>
    <lineage>
        <taxon>Bacteria</taxon>
        <taxon>Pseudomonadati</taxon>
        <taxon>Campylobacterota</taxon>
        <taxon>Epsilonproteobacteria</taxon>
        <taxon>Campylobacterales</taxon>
        <taxon>Helicobacteraceae</taxon>
        <taxon>Helicobacter</taxon>
    </lineage>
</organism>
<evidence type="ECO:0000256" key="1">
    <source>
        <dbReference type="SAM" id="MobiDB-lite"/>
    </source>
</evidence>